<dbReference type="InterPro" id="IPR020843">
    <property type="entry name" value="ER"/>
</dbReference>
<organism evidence="2 3">
    <name type="scientific">Periweissella fabaria</name>
    <dbReference type="NCBI Taxonomy" id="546157"/>
    <lineage>
        <taxon>Bacteria</taxon>
        <taxon>Bacillati</taxon>
        <taxon>Bacillota</taxon>
        <taxon>Bacilli</taxon>
        <taxon>Lactobacillales</taxon>
        <taxon>Lactobacillaceae</taxon>
        <taxon>Periweissella</taxon>
    </lineage>
</organism>
<gene>
    <name evidence="2" type="primary">tdh</name>
    <name evidence="2" type="ORF">WFA24289_01178</name>
</gene>
<dbReference type="SMART" id="SM00829">
    <property type="entry name" value="PKS_ER"/>
    <property type="match status" value="1"/>
</dbReference>
<keyword evidence="2" id="KW-0560">Oxidoreductase</keyword>
<sequence>MKAAQINAYGDADQLFVGDLPKPKLAADEVLVATYATSINTIDWKAREGLMQKMFPWQFPVVLGWDVAGVITEVGSDVKTFKVGDEVFARPDIYQDGTRGSYAEYVAVRENQLASKPANIDFNQAAAVPLAGMTALQILRKLEVGPGKKVLIQAGAGGVGIFAIQLAKLMGAYVATTASAHNADFVKSLGADEVIDYHTTKITDVLHDYDAVYDMVNAIDEGIAILKPTGKLITISGYPTPEQQAGPQTVESGYLAATGEDLTYLANLIREDKLQIILDAEFPLTTEGIQAAHHRSESHHAKGKIVIKVREQPVASARV</sequence>
<proteinExistence type="predicted"/>
<dbReference type="SUPFAM" id="SSF50129">
    <property type="entry name" value="GroES-like"/>
    <property type="match status" value="1"/>
</dbReference>
<dbReference type="RefSeq" id="WP_230096902.1">
    <property type="nucleotide sequence ID" value="NZ_CAKKNS010000004.1"/>
</dbReference>
<accession>A0ABN8BM35</accession>
<reference evidence="2 3" key="1">
    <citation type="submission" date="2021-11" db="EMBL/GenBank/DDBJ databases">
        <authorList>
            <person name="Depoorter E."/>
        </authorList>
    </citation>
    <scope>NUCLEOTIDE SEQUENCE [LARGE SCALE GENOMIC DNA]</scope>
    <source>
        <strain evidence="2 3">LMG 24289</strain>
    </source>
</reference>
<dbReference type="SUPFAM" id="SSF51735">
    <property type="entry name" value="NAD(P)-binding Rossmann-fold domains"/>
    <property type="match status" value="1"/>
</dbReference>
<protein>
    <submittedName>
        <fullName evidence="2">L-threonine 3-dehydrogenase</fullName>
        <ecNumber evidence="2">1.1.1.103</ecNumber>
    </submittedName>
</protein>
<dbReference type="InterPro" id="IPR052733">
    <property type="entry name" value="Chloroplast_QOR"/>
</dbReference>
<comment type="caution">
    <text evidence="2">The sequence shown here is derived from an EMBL/GenBank/DDBJ whole genome shotgun (WGS) entry which is preliminary data.</text>
</comment>
<dbReference type="Pfam" id="PF13602">
    <property type="entry name" value="ADH_zinc_N_2"/>
    <property type="match status" value="1"/>
</dbReference>
<dbReference type="InterPro" id="IPR013154">
    <property type="entry name" value="ADH-like_N"/>
</dbReference>
<dbReference type="EC" id="1.1.1.103" evidence="2"/>
<dbReference type="PANTHER" id="PTHR44013:SF1">
    <property type="entry name" value="ZINC-TYPE ALCOHOL DEHYDROGENASE-LIKE PROTEIN C16A3.02C"/>
    <property type="match status" value="1"/>
</dbReference>
<dbReference type="GO" id="GO:0008743">
    <property type="term" value="F:L-threonine 3-dehydrogenase activity"/>
    <property type="evidence" value="ECO:0007669"/>
    <property type="project" value="UniProtKB-EC"/>
</dbReference>
<dbReference type="PROSITE" id="PS01162">
    <property type="entry name" value="QOR_ZETA_CRYSTAL"/>
    <property type="match status" value="1"/>
</dbReference>
<dbReference type="InterPro" id="IPR002364">
    <property type="entry name" value="Quin_OxRdtase/zeta-crystal_CS"/>
</dbReference>
<dbReference type="CDD" id="cd05289">
    <property type="entry name" value="MDR_like_2"/>
    <property type="match status" value="1"/>
</dbReference>
<dbReference type="InterPro" id="IPR011032">
    <property type="entry name" value="GroES-like_sf"/>
</dbReference>
<dbReference type="Gene3D" id="3.40.50.720">
    <property type="entry name" value="NAD(P)-binding Rossmann-like Domain"/>
    <property type="match status" value="1"/>
</dbReference>
<keyword evidence="3" id="KW-1185">Reference proteome</keyword>
<dbReference type="Gene3D" id="3.90.180.10">
    <property type="entry name" value="Medium-chain alcohol dehydrogenases, catalytic domain"/>
    <property type="match status" value="1"/>
</dbReference>
<dbReference type="Pfam" id="PF08240">
    <property type="entry name" value="ADH_N"/>
    <property type="match status" value="1"/>
</dbReference>
<evidence type="ECO:0000313" key="2">
    <source>
        <dbReference type="EMBL" id="CAH0416865.1"/>
    </source>
</evidence>
<dbReference type="EMBL" id="CAKKNS010000004">
    <property type="protein sequence ID" value="CAH0416865.1"/>
    <property type="molecule type" value="Genomic_DNA"/>
</dbReference>
<name>A0ABN8BM35_9LACO</name>
<dbReference type="Proteomes" id="UP000789707">
    <property type="component" value="Unassembled WGS sequence"/>
</dbReference>
<feature type="domain" description="Enoyl reductase (ER)" evidence="1">
    <location>
        <begin position="10"/>
        <end position="307"/>
    </location>
</feature>
<dbReference type="PANTHER" id="PTHR44013">
    <property type="entry name" value="ZINC-TYPE ALCOHOL DEHYDROGENASE-LIKE PROTEIN C16A3.02C"/>
    <property type="match status" value="1"/>
</dbReference>
<evidence type="ECO:0000313" key="3">
    <source>
        <dbReference type="Proteomes" id="UP000789707"/>
    </source>
</evidence>
<dbReference type="InterPro" id="IPR036291">
    <property type="entry name" value="NAD(P)-bd_dom_sf"/>
</dbReference>
<evidence type="ECO:0000259" key="1">
    <source>
        <dbReference type="SMART" id="SM00829"/>
    </source>
</evidence>